<dbReference type="PANTHER" id="PTHR43283:SF7">
    <property type="entry name" value="BETA-LACTAMASE-RELATED DOMAIN-CONTAINING PROTEIN"/>
    <property type="match status" value="1"/>
</dbReference>
<organism evidence="3 4">
    <name type="scientific">Henriciella barbarensis</name>
    <dbReference type="NCBI Taxonomy" id="86342"/>
    <lineage>
        <taxon>Bacteria</taxon>
        <taxon>Pseudomonadati</taxon>
        <taxon>Pseudomonadota</taxon>
        <taxon>Alphaproteobacteria</taxon>
        <taxon>Hyphomonadales</taxon>
        <taxon>Hyphomonadaceae</taxon>
        <taxon>Henriciella</taxon>
    </lineage>
</organism>
<comment type="caution">
    <text evidence="3">The sequence shown here is derived from an EMBL/GenBank/DDBJ whole genome shotgun (WGS) entry which is preliminary data.</text>
</comment>
<keyword evidence="3" id="KW-0378">Hydrolase</keyword>
<evidence type="ECO:0000313" key="3">
    <source>
        <dbReference type="EMBL" id="RIJ23910.1"/>
    </source>
</evidence>
<dbReference type="InterPro" id="IPR012338">
    <property type="entry name" value="Beta-lactam/transpept-like"/>
</dbReference>
<dbReference type="Pfam" id="PF00144">
    <property type="entry name" value="Beta-lactamase"/>
    <property type="match status" value="1"/>
</dbReference>
<feature type="signal peptide" evidence="1">
    <location>
        <begin position="1"/>
        <end position="20"/>
    </location>
</feature>
<dbReference type="OrthoDB" id="9814204at2"/>
<proteinExistence type="predicted"/>
<dbReference type="Gene3D" id="3.40.710.10">
    <property type="entry name" value="DD-peptidase/beta-lactamase superfamily"/>
    <property type="match status" value="1"/>
</dbReference>
<dbReference type="EMBL" id="QWGB01000005">
    <property type="protein sequence ID" value="RIJ23910.1"/>
    <property type="molecule type" value="Genomic_DNA"/>
</dbReference>
<dbReference type="RefSeq" id="WP_119379099.1">
    <property type="nucleotide sequence ID" value="NZ_QWGB01000005.1"/>
</dbReference>
<dbReference type="InterPro" id="IPR050789">
    <property type="entry name" value="Diverse_Enzym_Activities"/>
</dbReference>
<evidence type="ECO:0000313" key="4">
    <source>
        <dbReference type="Proteomes" id="UP000265431"/>
    </source>
</evidence>
<evidence type="ECO:0000259" key="2">
    <source>
        <dbReference type="Pfam" id="PF00144"/>
    </source>
</evidence>
<dbReference type="Proteomes" id="UP000265431">
    <property type="component" value="Unassembled WGS sequence"/>
</dbReference>
<dbReference type="AlphaFoldDB" id="A0A399QYB3"/>
<feature type="chain" id="PRO_5017470303" evidence="1">
    <location>
        <begin position="21"/>
        <end position="410"/>
    </location>
</feature>
<keyword evidence="1" id="KW-0732">Signal</keyword>
<sequence length="410" mass="44912">MLFKSLLIAAACAVGLQASAQGLVPLPPQPDGVAWPTESWPEGEVPAGIDEELSLLVRDAMATSVTEPMGQTRAIIIIHEGRLISESYADGFGPDTKQVSWSMAKSITSALVGRAVEIGLIEDIDYVMPTPFPEGDPRGEITWRQWLTMTDGLDYLEIGSTGLADNDVVQMMYGPGRFDVAQHIVDEFELAHDPGAVWNYSTAGFHLISWALQKLHEDTLHCSHLPHGECAEAMGLYERKAWARDLHAYLLFDQIGMDAQPEFDAAGTFLGGSLVWASARDFAKFGYLYLRDGVWEGERLLPEGWVDFSRRNPVSTKVNVYGAGWWLGADPAPEPAGQAATTPPFDAFSAQGHEGQTIWIVPSKDLVIVRLGLMPNGGDNWPRLYEWNQSVARLFPDVPNQEVSSAEGEG</sequence>
<dbReference type="SUPFAM" id="SSF56601">
    <property type="entry name" value="beta-lactamase/transpeptidase-like"/>
    <property type="match status" value="1"/>
</dbReference>
<dbReference type="GO" id="GO:0016787">
    <property type="term" value="F:hydrolase activity"/>
    <property type="evidence" value="ECO:0007669"/>
    <property type="project" value="UniProtKB-KW"/>
</dbReference>
<protein>
    <submittedName>
        <fullName evidence="3">Class C beta-lactamase-related serine hydrolase</fullName>
    </submittedName>
</protein>
<gene>
    <name evidence="3" type="ORF">D1224_06570</name>
</gene>
<accession>A0A399QYB3</accession>
<name>A0A399QYB3_9PROT</name>
<dbReference type="PANTHER" id="PTHR43283">
    <property type="entry name" value="BETA-LACTAMASE-RELATED"/>
    <property type="match status" value="1"/>
</dbReference>
<reference evidence="3 4" key="1">
    <citation type="submission" date="2018-08" db="EMBL/GenBank/DDBJ databases">
        <title>Henriciella mobilis sp. nov., isolated from seawater.</title>
        <authorList>
            <person name="Cheng H."/>
            <person name="Wu Y.-H."/>
            <person name="Xu X.-W."/>
            <person name="Guo L.-L."/>
        </authorList>
    </citation>
    <scope>NUCLEOTIDE SEQUENCE [LARGE SCALE GENOMIC DNA]</scope>
    <source>
        <strain evidence="3 4">CCUG66934</strain>
    </source>
</reference>
<evidence type="ECO:0000256" key="1">
    <source>
        <dbReference type="SAM" id="SignalP"/>
    </source>
</evidence>
<dbReference type="InterPro" id="IPR001466">
    <property type="entry name" value="Beta-lactam-related"/>
</dbReference>
<keyword evidence="4" id="KW-1185">Reference proteome</keyword>
<feature type="domain" description="Beta-lactamase-related" evidence="2">
    <location>
        <begin position="74"/>
        <end position="215"/>
    </location>
</feature>